<feature type="coiled-coil region" evidence="2">
    <location>
        <begin position="123"/>
        <end position="190"/>
    </location>
</feature>
<feature type="domain" description="B box-type" evidence="3">
    <location>
        <begin position="1"/>
        <end position="50"/>
    </location>
</feature>
<name>A0A6J8A616_MYTCO</name>
<keyword evidence="1" id="KW-0863">Zinc-finger</keyword>
<dbReference type="OrthoDB" id="5800423at2759"/>
<evidence type="ECO:0000259" key="3">
    <source>
        <dbReference type="PROSITE" id="PS50119"/>
    </source>
</evidence>
<dbReference type="PANTHER" id="PTHR25462:SF296">
    <property type="entry name" value="MEIOTIC P26, ISOFORM F"/>
    <property type="match status" value="1"/>
</dbReference>
<dbReference type="GO" id="GO:0061630">
    <property type="term" value="F:ubiquitin protein ligase activity"/>
    <property type="evidence" value="ECO:0007669"/>
    <property type="project" value="TreeGrafter"/>
</dbReference>
<keyword evidence="1" id="KW-0862">Zinc</keyword>
<dbReference type="PROSITE" id="PS50119">
    <property type="entry name" value="ZF_BBOX"/>
    <property type="match status" value="1"/>
</dbReference>
<evidence type="ECO:0000256" key="1">
    <source>
        <dbReference type="PROSITE-ProRule" id="PRU00024"/>
    </source>
</evidence>
<gene>
    <name evidence="4" type="ORF">MCOR_4230</name>
</gene>
<dbReference type="SUPFAM" id="SSF57845">
    <property type="entry name" value="B-box zinc-binding domain"/>
    <property type="match status" value="1"/>
</dbReference>
<dbReference type="EMBL" id="CACVKT020000743">
    <property type="protein sequence ID" value="CAC5362483.1"/>
    <property type="molecule type" value="Genomic_DNA"/>
</dbReference>
<organism evidence="4 5">
    <name type="scientific">Mytilus coruscus</name>
    <name type="common">Sea mussel</name>
    <dbReference type="NCBI Taxonomy" id="42192"/>
    <lineage>
        <taxon>Eukaryota</taxon>
        <taxon>Metazoa</taxon>
        <taxon>Spiralia</taxon>
        <taxon>Lophotrochozoa</taxon>
        <taxon>Mollusca</taxon>
        <taxon>Bivalvia</taxon>
        <taxon>Autobranchia</taxon>
        <taxon>Pteriomorphia</taxon>
        <taxon>Mytilida</taxon>
        <taxon>Mytiloidea</taxon>
        <taxon>Mytilidae</taxon>
        <taxon>Mytilinae</taxon>
        <taxon>Mytilus</taxon>
    </lineage>
</organism>
<accession>A0A6J8A616</accession>
<dbReference type="GO" id="GO:0008270">
    <property type="term" value="F:zinc ion binding"/>
    <property type="evidence" value="ECO:0007669"/>
    <property type="project" value="UniProtKB-KW"/>
</dbReference>
<keyword evidence="1" id="KW-0479">Metal-binding</keyword>
<dbReference type="Proteomes" id="UP000507470">
    <property type="component" value="Unassembled WGS sequence"/>
</dbReference>
<dbReference type="InterPro" id="IPR000315">
    <property type="entry name" value="Znf_B-box"/>
</dbReference>
<keyword evidence="5" id="KW-1185">Reference proteome</keyword>
<keyword evidence="2" id="KW-0175">Coiled coil</keyword>
<evidence type="ECO:0000313" key="4">
    <source>
        <dbReference type="EMBL" id="CAC5362483.1"/>
    </source>
</evidence>
<dbReference type="Gene3D" id="3.30.160.60">
    <property type="entry name" value="Classic Zinc Finger"/>
    <property type="match status" value="1"/>
</dbReference>
<proteinExistence type="predicted"/>
<protein>
    <recommendedName>
        <fullName evidence="3">B box-type domain-containing protein</fullName>
    </recommendedName>
</protein>
<reference evidence="4 5" key="1">
    <citation type="submission" date="2020-06" db="EMBL/GenBank/DDBJ databases">
        <authorList>
            <person name="Li R."/>
            <person name="Bekaert M."/>
        </authorList>
    </citation>
    <scope>NUCLEOTIDE SEQUENCE [LARGE SCALE GENOMIC DNA]</scope>
    <source>
        <strain evidence="5">wild</strain>
    </source>
</reference>
<evidence type="ECO:0000256" key="2">
    <source>
        <dbReference type="SAM" id="Coils"/>
    </source>
</evidence>
<dbReference type="CDD" id="cd19757">
    <property type="entry name" value="Bbox1"/>
    <property type="match status" value="1"/>
</dbReference>
<sequence length="544" mass="62924">MDSVCNPCERRNIVSQLTHWCSDCEDGLCGKCLKDHQAMKLTQHHHVSEMTEMSIEKSKLLSIPQCERHPDCREDFFCLDHDIICCLACIQSDHKECKSVSNVNVLSKGVKKSELFLSIKRTVQEVRETLKEIIEERNSVQEGVTKQQQRIRMEIANTKSKFMEHINNLEKSLIQELSNIEKENKSFIEEEMTELLKTDKEVEEDDKTLQFIANNGSESRLFTLLKKQKRKQDDIMKMLADVPPTSRVKISVEKASHGIKSIKAIGFLSVHYEIVESKRSAKRSTVKKDLDNTAQAVSVQSNQATTTSTECLRQFPMLEETLQIQLDPKDFVERNEKYAKLNLRHVWIAVRDDNCLLIAGHVTILEEHTEKNKPSKYKNNYRLVKYMYDEKEITFINGCNIDCDQPNEFAHGSPSMNMVLNCIPKSTQAVLLYKKSFELIDTESMERQLCLELDHEFQAIDTDENFIYIADNGTLYKYNHNGFLMKRIKFIHCRSFALTLNGNFACHSGNFRLLRENESEIFSYHPAGLKTVNSRQCWEHLSGN</sequence>
<dbReference type="InterPro" id="IPR047153">
    <property type="entry name" value="TRIM45/56/19-like"/>
</dbReference>
<dbReference type="PANTHER" id="PTHR25462">
    <property type="entry name" value="BONUS, ISOFORM C-RELATED"/>
    <property type="match status" value="1"/>
</dbReference>
<evidence type="ECO:0000313" key="5">
    <source>
        <dbReference type="Proteomes" id="UP000507470"/>
    </source>
</evidence>
<dbReference type="AlphaFoldDB" id="A0A6J8A616"/>